<feature type="transmembrane region" description="Helical" evidence="12">
    <location>
        <begin position="195"/>
        <end position="220"/>
    </location>
</feature>
<comment type="similarity">
    <text evidence="2">Belongs to the ATPase A chain family.</text>
</comment>
<keyword evidence="6" id="KW-0375">Hydrogen ion transport</keyword>
<keyword evidence="5 12" id="KW-0812">Transmembrane</keyword>
<feature type="transmembrane region" description="Helical" evidence="12">
    <location>
        <begin position="61"/>
        <end position="82"/>
    </location>
</feature>
<evidence type="ECO:0000256" key="4">
    <source>
        <dbReference type="ARBA" id="ARBA00022547"/>
    </source>
</evidence>
<evidence type="ECO:0000256" key="5">
    <source>
        <dbReference type="ARBA" id="ARBA00022692"/>
    </source>
</evidence>
<keyword evidence="3" id="KW-0813">Transport</keyword>
<keyword evidence="10" id="KW-0066">ATP synthesis</keyword>
<dbReference type="InterPro" id="IPR035908">
    <property type="entry name" value="F0_ATP_A_sf"/>
</dbReference>
<dbReference type="Gene3D" id="1.20.120.220">
    <property type="entry name" value="ATP synthase, F0 complex, subunit A"/>
    <property type="match status" value="1"/>
</dbReference>
<dbReference type="InterPro" id="IPR000568">
    <property type="entry name" value="ATP_synth_F0_asu"/>
</dbReference>
<sequence>MMMNLFSIFDPVSSVGSLPLNWLSVILGLLFIPMWFWLFPSRYLTMFNSIEFMLMKELKTLLGKFNGHFSVVFMAMFLFLIFNNGLGLFPYIFTASTHLVFTLSMALPLWLGYFMYGWVHNTTHMLAHLVPQGTPGVLMPFMVLIESVSSLIRPGTLAVRLAANMIAGHLLLALMSGAISIFNPSSLIVISLSQIMLVVLESAVAAIQAYVFAILSTLYVSEIY</sequence>
<dbReference type="CDD" id="cd00310">
    <property type="entry name" value="ATP-synt_Fo_a_6"/>
    <property type="match status" value="1"/>
</dbReference>
<keyword evidence="4" id="KW-0138">CF(0)</keyword>
<keyword evidence="13" id="KW-0496">Mitochondrion</keyword>
<evidence type="ECO:0000256" key="7">
    <source>
        <dbReference type="ARBA" id="ARBA00022989"/>
    </source>
</evidence>
<dbReference type="PRINTS" id="PR00123">
    <property type="entry name" value="ATPASEA"/>
</dbReference>
<evidence type="ECO:0000256" key="3">
    <source>
        <dbReference type="ARBA" id="ARBA00022448"/>
    </source>
</evidence>
<evidence type="ECO:0000256" key="9">
    <source>
        <dbReference type="ARBA" id="ARBA00023136"/>
    </source>
</evidence>
<name>E3SXA0_9CRUS</name>
<feature type="transmembrane region" description="Helical" evidence="12">
    <location>
        <begin position="88"/>
        <end position="113"/>
    </location>
</feature>
<dbReference type="EMBL" id="GU130254">
    <property type="protein sequence ID" value="ADA69783.1"/>
    <property type="molecule type" value="Genomic_DNA"/>
</dbReference>
<proteinExistence type="inferred from homology"/>
<evidence type="ECO:0000256" key="10">
    <source>
        <dbReference type="ARBA" id="ARBA00023310"/>
    </source>
</evidence>
<dbReference type="Pfam" id="PF00119">
    <property type="entry name" value="ATP-synt_A"/>
    <property type="match status" value="1"/>
</dbReference>
<dbReference type="PROSITE" id="PS00449">
    <property type="entry name" value="ATPASE_A"/>
    <property type="match status" value="1"/>
</dbReference>
<evidence type="ECO:0000256" key="6">
    <source>
        <dbReference type="ARBA" id="ARBA00022781"/>
    </source>
</evidence>
<feature type="transmembrane region" description="Helical" evidence="12">
    <location>
        <begin position="125"/>
        <end position="145"/>
    </location>
</feature>
<organism evidence="13">
    <name type="scientific">Glyptonotus cf. antarcticus FK-2009</name>
    <dbReference type="NCBI Taxonomy" id="692432"/>
    <lineage>
        <taxon>Eukaryota</taxon>
        <taxon>Metazoa</taxon>
        <taxon>Ecdysozoa</taxon>
        <taxon>Arthropoda</taxon>
        <taxon>Crustacea</taxon>
        <taxon>Multicrustacea</taxon>
        <taxon>Malacostraca</taxon>
        <taxon>Eumalacostraca</taxon>
        <taxon>Peracarida</taxon>
        <taxon>Isopoda</taxon>
        <taxon>Valvifera</taxon>
        <taxon>Chaetiliidae</taxon>
        <taxon>Glyptonotus</taxon>
    </lineage>
</organism>
<evidence type="ECO:0000256" key="8">
    <source>
        <dbReference type="ARBA" id="ARBA00023065"/>
    </source>
</evidence>
<reference evidence="13" key="1">
    <citation type="journal article" date="2012" name="Mol. Phylogenet. Evol.">
        <title>Multiple rearrangements in mitochondrial genomes of Isopoda and phylogenetic implications.</title>
        <authorList>
            <person name="Kilpert F."/>
            <person name="Held C."/>
            <person name="Podsiadlowski L."/>
        </authorList>
    </citation>
    <scope>NUCLEOTIDE SEQUENCE</scope>
</reference>
<dbReference type="SUPFAM" id="SSF81336">
    <property type="entry name" value="F1F0 ATP synthase subunit A"/>
    <property type="match status" value="1"/>
</dbReference>
<evidence type="ECO:0000256" key="12">
    <source>
        <dbReference type="SAM" id="Phobius"/>
    </source>
</evidence>
<dbReference type="GO" id="GO:0045259">
    <property type="term" value="C:proton-transporting ATP synthase complex"/>
    <property type="evidence" value="ECO:0007669"/>
    <property type="project" value="UniProtKB-KW"/>
</dbReference>
<evidence type="ECO:0000256" key="1">
    <source>
        <dbReference type="ARBA" id="ARBA00004141"/>
    </source>
</evidence>
<dbReference type="InterPro" id="IPR023011">
    <property type="entry name" value="ATP_synth_F0_asu_AS"/>
</dbReference>
<protein>
    <recommendedName>
        <fullName evidence="11">ATP synthase subunit a</fullName>
    </recommendedName>
</protein>
<feature type="transmembrane region" description="Helical" evidence="12">
    <location>
        <begin position="157"/>
        <end position="183"/>
    </location>
</feature>
<keyword evidence="7 12" id="KW-1133">Transmembrane helix</keyword>
<keyword evidence="8" id="KW-0406">Ion transport</keyword>
<geneLocation type="mitochondrion" evidence="13"/>
<evidence type="ECO:0000313" key="13">
    <source>
        <dbReference type="EMBL" id="ADA69783.1"/>
    </source>
</evidence>
<dbReference type="InterPro" id="IPR045083">
    <property type="entry name" value="ATP_synth_F0_asu_bact/mt"/>
</dbReference>
<evidence type="ECO:0000256" key="11">
    <source>
        <dbReference type="RuleBase" id="RU004450"/>
    </source>
</evidence>
<dbReference type="PANTHER" id="PTHR11410:SF0">
    <property type="entry name" value="ATP SYNTHASE SUBUNIT A"/>
    <property type="match status" value="1"/>
</dbReference>
<accession>E3SXA0</accession>
<comment type="subcellular location">
    <subcellularLocation>
        <location evidence="1">Membrane</location>
        <topology evidence="1">Multi-pass membrane protein</topology>
    </subcellularLocation>
    <subcellularLocation>
        <location evidence="11">Mitochondrion inner membrane</location>
        <topology evidence="11">Multi-pass membrane protein</topology>
    </subcellularLocation>
</comment>
<dbReference type="GO" id="GO:0046933">
    <property type="term" value="F:proton-transporting ATP synthase activity, rotational mechanism"/>
    <property type="evidence" value="ECO:0007669"/>
    <property type="project" value="TreeGrafter"/>
</dbReference>
<feature type="transmembrane region" description="Helical" evidence="12">
    <location>
        <begin position="20"/>
        <end position="40"/>
    </location>
</feature>
<dbReference type="NCBIfam" id="TIGR01131">
    <property type="entry name" value="ATP_synt_6_or_A"/>
    <property type="match status" value="1"/>
</dbReference>
<keyword evidence="9 12" id="KW-0472">Membrane</keyword>
<dbReference type="AlphaFoldDB" id="E3SXA0"/>
<dbReference type="PANTHER" id="PTHR11410">
    <property type="entry name" value="ATP SYNTHASE SUBUNIT A"/>
    <property type="match status" value="1"/>
</dbReference>
<dbReference type="GO" id="GO:0005743">
    <property type="term" value="C:mitochondrial inner membrane"/>
    <property type="evidence" value="ECO:0007669"/>
    <property type="project" value="UniProtKB-SubCell"/>
</dbReference>
<gene>
    <name evidence="13" type="primary">ATP6</name>
</gene>
<evidence type="ECO:0000256" key="2">
    <source>
        <dbReference type="ARBA" id="ARBA00006810"/>
    </source>
</evidence>